<gene>
    <name evidence="1" type="ORF">GCM10011346_21350</name>
</gene>
<name>A0ABQ2NUQ8_9BACI</name>
<dbReference type="EMBL" id="BMLW01000005">
    <property type="protein sequence ID" value="GGP10998.1"/>
    <property type="molecule type" value="Genomic_DNA"/>
</dbReference>
<evidence type="ECO:0000313" key="2">
    <source>
        <dbReference type="Proteomes" id="UP000641206"/>
    </source>
</evidence>
<organism evidence="1 2">
    <name type="scientific">Oceanobacillus neutriphilus</name>
    <dbReference type="NCBI Taxonomy" id="531815"/>
    <lineage>
        <taxon>Bacteria</taxon>
        <taxon>Bacillati</taxon>
        <taxon>Bacillota</taxon>
        <taxon>Bacilli</taxon>
        <taxon>Bacillales</taxon>
        <taxon>Bacillaceae</taxon>
        <taxon>Oceanobacillus</taxon>
    </lineage>
</organism>
<keyword evidence="2" id="KW-1185">Reference proteome</keyword>
<sequence length="44" mass="5226">MVVFQSSVSDSDIGYLFRIGKNNWTDRRAVEVLKLIFKEKERSY</sequence>
<protein>
    <submittedName>
        <fullName evidence="1">Uncharacterized protein</fullName>
    </submittedName>
</protein>
<evidence type="ECO:0000313" key="1">
    <source>
        <dbReference type="EMBL" id="GGP10998.1"/>
    </source>
</evidence>
<accession>A0ABQ2NUQ8</accession>
<reference evidence="2" key="1">
    <citation type="journal article" date="2019" name="Int. J. Syst. Evol. Microbiol.">
        <title>The Global Catalogue of Microorganisms (GCM) 10K type strain sequencing project: providing services to taxonomists for standard genome sequencing and annotation.</title>
        <authorList>
            <consortium name="The Broad Institute Genomics Platform"/>
            <consortium name="The Broad Institute Genome Sequencing Center for Infectious Disease"/>
            <person name="Wu L."/>
            <person name="Ma J."/>
        </authorList>
    </citation>
    <scope>NUCLEOTIDE SEQUENCE [LARGE SCALE GENOMIC DNA]</scope>
    <source>
        <strain evidence="2">CGMCC 1.7693</strain>
    </source>
</reference>
<dbReference type="Proteomes" id="UP000641206">
    <property type="component" value="Unassembled WGS sequence"/>
</dbReference>
<dbReference type="RefSeq" id="WP_268239039.1">
    <property type="nucleotide sequence ID" value="NZ_BMLW01000005.1"/>
</dbReference>
<comment type="caution">
    <text evidence="1">The sequence shown here is derived from an EMBL/GenBank/DDBJ whole genome shotgun (WGS) entry which is preliminary data.</text>
</comment>
<proteinExistence type="predicted"/>